<dbReference type="EMBL" id="OU893350">
    <property type="protein sequence ID" value="CAG9788439.1"/>
    <property type="molecule type" value="Genomic_DNA"/>
</dbReference>
<reference evidence="1" key="2">
    <citation type="submission" date="2022-10" db="EMBL/GenBank/DDBJ databases">
        <authorList>
            <consortium name="ENA_rothamsted_submissions"/>
            <consortium name="culmorum"/>
            <person name="King R."/>
        </authorList>
    </citation>
    <scope>NUCLEOTIDE SEQUENCE</scope>
</reference>
<dbReference type="OrthoDB" id="7468703at2759"/>
<accession>A0A9N9R366</accession>
<dbReference type="AlphaFoldDB" id="A0A9N9R366"/>
<proteinExistence type="predicted"/>
<organism evidence="1 2">
    <name type="scientific">Diatraea saccharalis</name>
    <name type="common">sugarcane borer</name>
    <dbReference type="NCBI Taxonomy" id="40085"/>
    <lineage>
        <taxon>Eukaryota</taxon>
        <taxon>Metazoa</taxon>
        <taxon>Ecdysozoa</taxon>
        <taxon>Arthropoda</taxon>
        <taxon>Hexapoda</taxon>
        <taxon>Insecta</taxon>
        <taxon>Pterygota</taxon>
        <taxon>Neoptera</taxon>
        <taxon>Endopterygota</taxon>
        <taxon>Lepidoptera</taxon>
        <taxon>Glossata</taxon>
        <taxon>Ditrysia</taxon>
        <taxon>Pyraloidea</taxon>
        <taxon>Crambidae</taxon>
        <taxon>Crambinae</taxon>
        <taxon>Diatraea</taxon>
    </lineage>
</organism>
<evidence type="ECO:0000313" key="2">
    <source>
        <dbReference type="Proteomes" id="UP001153714"/>
    </source>
</evidence>
<keyword evidence="2" id="KW-1185">Reference proteome</keyword>
<evidence type="ECO:0000313" key="1">
    <source>
        <dbReference type="EMBL" id="CAG9788439.1"/>
    </source>
</evidence>
<dbReference type="Proteomes" id="UP001153714">
    <property type="component" value="Chromosome 19"/>
</dbReference>
<name>A0A9N9R366_9NEOP</name>
<sequence length="238" mass="27195">MGITIHEQIENQSFKQMDLQTKRHGNKYDRVMSRVNNRSRNTLKSTSLVTRHERPSTVSVGAKPSVSNVSSSLFSELPLVLNDYSPKVPSRQKFLVKPRRTIPSLNPSTSPHRHLSVTKNITQTVPKIKVKGSAPVISNSDSENWADTHLRQCYSSRSHCRLKELKDEIKAYRDTEKQMKLRARLYKSCGVILNEEGHVAADKAVQVQELDTKESVLYCVVNIWLNTNIKKDDEYAEY</sequence>
<reference evidence="1" key="1">
    <citation type="submission" date="2021-12" db="EMBL/GenBank/DDBJ databases">
        <authorList>
            <person name="King R."/>
        </authorList>
    </citation>
    <scope>NUCLEOTIDE SEQUENCE</scope>
</reference>
<gene>
    <name evidence="1" type="ORF">DIATSA_LOCUS6238</name>
</gene>
<protein>
    <submittedName>
        <fullName evidence="1">Uncharacterized protein</fullName>
    </submittedName>
</protein>